<comment type="caution">
    <text evidence="2">The sequence shown here is derived from an EMBL/GenBank/DDBJ whole genome shotgun (WGS) entry which is preliminary data.</text>
</comment>
<name>A0ABQ4YCZ2_9ASTR</name>
<feature type="compositionally biased region" description="Basic and acidic residues" evidence="1">
    <location>
        <begin position="367"/>
        <end position="387"/>
    </location>
</feature>
<dbReference type="EMBL" id="BQNB010010288">
    <property type="protein sequence ID" value="GJS75216.1"/>
    <property type="molecule type" value="Genomic_DNA"/>
</dbReference>
<reference evidence="2" key="2">
    <citation type="submission" date="2022-01" db="EMBL/GenBank/DDBJ databases">
        <authorList>
            <person name="Yamashiro T."/>
            <person name="Shiraishi A."/>
            <person name="Satake H."/>
            <person name="Nakayama K."/>
        </authorList>
    </citation>
    <scope>NUCLEOTIDE SEQUENCE</scope>
</reference>
<reference evidence="2" key="1">
    <citation type="journal article" date="2022" name="Int. J. Mol. Sci.">
        <title>Draft Genome of Tanacetum Coccineum: Genomic Comparison of Closely Related Tanacetum-Family Plants.</title>
        <authorList>
            <person name="Yamashiro T."/>
            <person name="Shiraishi A."/>
            <person name="Nakayama K."/>
            <person name="Satake H."/>
        </authorList>
    </citation>
    <scope>NUCLEOTIDE SEQUENCE</scope>
</reference>
<proteinExistence type="predicted"/>
<feature type="compositionally biased region" description="Basic and acidic residues" evidence="1">
    <location>
        <begin position="337"/>
        <end position="349"/>
    </location>
</feature>
<sequence length="421" mass="49371">MMTYLKNMGGYKQSQLKAKTFVDIQGLYERQKRVIDDFKPIESDDAIKDSKEAAGVNKQEVFKEPNSTKVEVKQEGHEKSIKKRFGRRLKMKATKKSKRQKTDADLEEGEQLKAYLKIVNEEGIIDYEVLEKRFPIINWESKFYDFDRHGTKCIYYRIFRSDGSSRWIKTFSKMVTKFDRLDLVELYNLVIKRFKTTTPEEDELWQNQERWNLKSWDFYENCGVHTLILEDGTEIHILVERKYPFTKETLERMLSLRLVVGTASKDAYTLLRFIQKQIDEYGSHDGEKTASGKDFLNPLIADNLLKTIWFSTHHASQQIRNEDLHTELGYFSKEYDKEREMKPRPEQNKETTPPLRMRSPRVRRQRERVVGFEEAPNREEGRIERNVKGGGPSELRAKENGSQGLNLPPLLAAHLGISENG</sequence>
<evidence type="ECO:0000313" key="2">
    <source>
        <dbReference type="EMBL" id="GJS75216.1"/>
    </source>
</evidence>
<gene>
    <name evidence="2" type="ORF">Tco_0725097</name>
</gene>
<organism evidence="2 3">
    <name type="scientific">Tanacetum coccineum</name>
    <dbReference type="NCBI Taxonomy" id="301880"/>
    <lineage>
        <taxon>Eukaryota</taxon>
        <taxon>Viridiplantae</taxon>
        <taxon>Streptophyta</taxon>
        <taxon>Embryophyta</taxon>
        <taxon>Tracheophyta</taxon>
        <taxon>Spermatophyta</taxon>
        <taxon>Magnoliopsida</taxon>
        <taxon>eudicotyledons</taxon>
        <taxon>Gunneridae</taxon>
        <taxon>Pentapetalae</taxon>
        <taxon>asterids</taxon>
        <taxon>campanulids</taxon>
        <taxon>Asterales</taxon>
        <taxon>Asteraceae</taxon>
        <taxon>Asteroideae</taxon>
        <taxon>Anthemideae</taxon>
        <taxon>Anthemidinae</taxon>
        <taxon>Tanacetum</taxon>
    </lineage>
</organism>
<protein>
    <submittedName>
        <fullName evidence="2">Uncharacterized protein</fullName>
    </submittedName>
</protein>
<keyword evidence="3" id="KW-1185">Reference proteome</keyword>
<feature type="region of interest" description="Disordered" evidence="1">
    <location>
        <begin position="337"/>
        <end position="421"/>
    </location>
</feature>
<evidence type="ECO:0000313" key="3">
    <source>
        <dbReference type="Proteomes" id="UP001151760"/>
    </source>
</evidence>
<dbReference type="Proteomes" id="UP001151760">
    <property type="component" value="Unassembled WGS sequence"/>
</dbReference>
<accession>A0ABQ4YCZ2</accession>
<evidence type="ECO:0000256" key="1">
    <source>
        <dbReference type="SAM" id="MobiDB-lite"/>
    </source>
</evidence>